<dbReference type="EMBL" id="LFYR01000624">
    <property type="protein sequence ID" value="KMZ72572.1"/>
    <property type="molecule type" value="Genomic_DNA"/>
</dbReference>
<reference evidence="3" key="1">
    <citation type="journal article" date="2016" name="Nature">
        <title>The genome of the seagrass Zostera marina reveals angiosperm adaptation to the sea.</title>
        <authorList>
            <person name="Olsen J.L."/>
            <person name="Rouze P."/>
            <person name="Verhelst B."/>
            <person name="Lin Y.-C."/>
            <person name="Bayer T."/>
            <person name="Collen J."/>
            <person name="Dattolo E."/>
            <person name="De Paoli E."/>
            <person name="Dittami S."/>
            <person name="Maumus F."/>
            <person name="Michel G."/>
            <person name="Kersting A."/>
            <person name="Lauritano C."/>
            <person name="Lohaus R."/>
            <person name="Toepel M."/>
            <person name="Tonon T."/>
            <person name="Vanneste K."/>
            <person name="Amirebrahimi M."/>
            <person name="Brakel J."/>
            <person name="Bostroem C."/>
            <person name="Chovatia M."/>
            <person name="Grimwood J."/>
            <person name="Jenkins J.W."/>
            <person name="Jueterbock A."/>
            <person name="Mraz A."/>
            <person name="Stam W.T."/>
            <person name="Tice H."/>
            <person name="Bornberg-Bauer E."/>
            <person name="Green P.J."/>
            <person name="Pearson G.A."/>
            <person name="Procaccini G."/>
            <person name="Duarte C.M."/>
            <person name="Schmutz J."/>
            <person name="Reusch T.B.H."/>
            <person name="Van de Peer Y."/>
        </authorList>
    </citation>
    <scope>NUCLEOTIDE SEQUENCE [LARGE SCALE GENOMIC DNA]</scope>
    <source>
        <strain evidence="3">cv. Finnish</strain>
    </source>
</reference>
<protein>
    <submittedName>
        <fullName evidence="2">Uncharacterized protein</fullName>
    </submittedName>
</protein>
<dbReference type="OMA" id="MKEMDWK"/>
<evidence type="ECO:0000313" key="2">
    <source>
        <dbReference type="EMBL" id="KMZ72572.1"/>
    </source>
</evidence>
<dbReference type="PANTHER" id="PTHR36797:SF3">
    <property type="entry name" value="OS01G0258600 PROTEIN"/>
    <property type="match status" value="1"/>
</dbReference>
<dbReference type="AlphaFoldDB" id="A0A0K9PWE3"/>
<dbReference type="Proteomes" id="UP000036987">
    <property type="component" value="Unassembled WGS sequence"/>
</dbReference>
<gene>
    <name evidence="2" type="ORF">ZOSMA_161G00210</name>
</gene>
<keyword evidence="3" id="KW-1185">Reference proteome</keyword>
<name>A0A0K9PWE3_ZOSMR</name>
<dbReference type="OrthoDB" id="1900731at2759"/>
<proteinExistence type="predicted"/>
<keyword evidence="1" id="KW-0812">Transmembrane</keyword>
<organism evidence="2 3">
    <name type="scientific">Zostera marina</name>
    <name type="common">Eelgrass</name>
    <dbReference type="NCBI Taxonomy" id="29655"/>
    <lineage>
        <taxon>Eukaryota</taxon>
        <taxon>Viridiplantae</taxon>
        <taxon>Streptophyta</taxon>
        <taxon>Embryophyta</taxon>
        <taxon>Tracheophyta</taxon>
        <taxon>Spermatophyta</taxon>
        <taxon>Magnoliopsida</taxon>
        <taxon>Liliopsida</taxon>
        <taxon>Zosteraceae</taxon>
        <taxon>Zostera</taxon>
    </lineage>
</organism>
<evidence type="ECO:0000256" key="1">
    <source>
        <dbReference type="SAM" id="Phobius"/>
    </source>
</evidence>
<evidence type="ECO:0000313" key="3">
    <source>
        <dbReference type="Proteomes" id="UP000036987"/>
    </source>
</evidence>
<keyword evidence="1" id="KW-0472">Membrane</keyword>
<feature type="transmembrane region" description="Helical" evidence="1">
    <location>
        <begin position="77"/>
        <end position="98"/>
    </location>
</feature>
<keyword evidence="1" id="KW-1133">Transmembrane helix</keyword>
<comment type="caution">
    <text evidence="2">The sequence shown here is derived from an EMBL/GenBank/DDBJ whole genome shotgun (WGS) entry which is preliminary data.</text>
</comment>
<dbReference type="PANTHER" id="PTHR36797">
    <property type="entry name" value="OS01G0258600 PROTEIN"/>
    <property type="match status" value="1"/>
</dbReference>
<accession>A0A0K9PWE3</accession>
<sequence>MWLAANDITSMRVADSFKKTFPMKGNEESTEVLKNVDWKTVGNAVTNRTNEAVPKKRISETRFRQIPEYYFLPKRSVPYVIAVYGTIISAGIGAGMVIENWINKKIQEDGDVVWKFGKK</sequence>